<gene>
    <name evidence="6" type="ORF">E8M01_15585</name>
</gene>
<dbReference type="InterPro" id="IPR036390">
    <property type="entry name" value="WH_DNA-bd_sf"/>
</dbReference>
<name>A0A4D7AYW8_9HYPH</name>
<proteinExistence type="inferred from homology"/>
<comment type="similarity">
    <text evidence="1">Belongs to the LysR transcriptional regulatory family.</text>
</comment>
<evidence type="ECO:0000313" key="6">
    <source>
        <dbReference type="EMBL" id="QCI65501.1"/>
    </source>
</evidence>
<organism evidence="6 7">
    <name type="scientific">Phreatobacter stygius</name>
    <dbReference type="NCBI Taxonomy" id="1940610"/>
    <lineage>
        <taxon>Bacteria</taxon>
        <taxon>Pseudomonadati</taxon>
        <taxon>Pseudomonadota</taxon>
        <taxon>Alphaproteobacteria</taxon>
        <taxon>Hyphomicrobiales</taxon>
        <taxon>Phreatobacteraceae</taxon>
        <taxon>Phreatobacter</taxon>
    </lineage>
</organism>
<dbReference type="GO" id="GO:0003700">
    <property type="term" value="F:DNA-binding transcription factor activity"/>
    <property type="evidence" value="ECO:0007669"/>
    <property type="project" value="InterPro"/>
</dbReference>
<keyword evidence="3" id="KW-0238">DNA-binding</keyword>
<dbReference type="KEGG" id="pstg:E8M01_15585"/>
<dbReference type="PROSITE" id="PS50931">
    <property type="entry name" value="HTH_LYSR"/>
    <property type="match status" value="1"/>
</dbReference>
<protein>
    <submittedName>
        <fullName evidence="6">LysR family transcriptional regulator</fullName>
    </submittedName>
</protein>
<dbReference type="AlphaFoldDB" id="A0A4D7AYW8"/>
<sequence length="295" mass="31341">MRGLNLDHLRSFADVVELGSFSAAAERAGLSQPAISLQIRQLESRLGSRLIERVGRRATPTAAGSELLLHVAQLDDVVAAILDSMARHASGAVGRVRLGTGATACIYLLPPILRGLRQRLPSIEITVSTGNTVDVVKAVEDNTLDIGLVTMPVSGRMLEIIPVLDDEFVAIQSSDGPALPDAVTAEALSRLPLLLYEPGANTRRIADEWFARANVRLKPVMSLGSVEAIKQLVAAGLGAAILPRMSVPERGGPSGLVSRSLTPRLSRKLVLVIRRDKPLGRALKAMIEALRAAAA</sequence>
<dbReference type="OrthoDB" id="7840053at2"/>
<evidence type="ECO:0000256" key="3">
    <source>
        <dbReference type="ARBA" id="ARBA00023125"/>
    </source>
</evidence>
<dbReference type="InterPro" id="IPR050950">
    <property type="entry name" value="HTH-type_LysR_regulators"/>
</dbReference>
<dbReference type="InterPro" id="IPR000847">
    <property type="entry name" value="LysR_HTH_N"/>
</dbReference>
<dbReference type="Gene3D" id="1.10.10.10">
    <property type="entry name" value="Winged helix-like DNA-binding domain superfamily/Winged helix DNA-binding domain"/>
    <property type="match status" value="1"/>
</dbReference>
<dbReference type="GO" id="GO:0003677">
    <property type="term" value="F:DNA binding"/>
    <property type="evidence" value="ECO:0007669"/>
    <property type="project" value="UniProtKB-KW"/>
</dbReference>
<dbReference type="FunFam" id="1.10.10.10:FF:000001">
    <property type="entry name" value="LysR family transcriptional regulator"/>
    <property type="match status" value="1"/>
</dbReference>
<dbReference type="Pfam" id="PF03466">
    <property type="entry name" value="LysR_substrate"/>
    <property type="match status" value="1"/>
</dbReference>
<keyword evidence="4" id="KW-0804">Transcription</keyword>
<dbReference type="SUPFAM" id="SSF46785">
    <property type="entry name" value="Winged helix' DNA-binding domain"/>
    <property type="match status" value="1"/>
</dbReference>
<evidence type="ECO:0000256" key="2">
    <source>
        <dbReference type="ARBA" id="ARBA00023015"/>
    </source>
</evidence>
<dbReference type="Proteomes" id="UP000298781">
    <property type="component" value="Chromosome"/>
</dbReference>
<evidence type="ECO:0000259" key="5">
    <source>
        <dbReference type="PROSITE" id="PS50931"/>
    </source>
</evidence>
<keyword evidence="2" id="KW-0805">Transcription regulation</keyword>
<dbReference type="CDD" id="cd05466">
    <property type="entry name" value="PBP2_LTTR_substrate"/>
    <property type="match status" value="1"/>
</dbReference>
<dbReference type="EMBL" id="CP039690">
    <property type="protein sequence ID" value="QCI65501.1"/>
    <property type="molecule type" value="Genomic_DNA"/>
</dbReference>
<feature type="domain" description="HTH lysR-type" evidence="5">
    <location>
        <begin position="4"/>
        <end position="61"/>
    </location>
</feature>
<evidence type="ECO:0000313" key="7">
    <source>
        <dbReference type="Proteomes" id="UP000298781"/>
    </source>
</evidence>
<dbReference type="PRINTS" id="PR00039">
    <property type="entry name" value="HTHLYSR"/>
</dbReference>
<accession>A0A4D7AYW8</accession>
<dbReference type="GO" id="GO:0005829">
    <property type="term" value="C:cytosol"/>
    <property type="evidence" value="ECO:0007669"/>
    <property type="project" value="TreeGrafter"/>
</dbReference>
<dbReference type="PANTHER" id="PTHR30419">
    <property type="entry name" value="HTH-TYPE TRANSCRIPTIONAL REGULATOR YBHD"/>
    <property type="match status" value="1"/>
</dbReference>
<dbReference type="InterPro" id="IPR036388">
    <property type="entry name" value="WH-like_DNA-bd_sf"/>
</dbReference>
<dbReference type="Pfam" id="PF00126">
    <property type="entry name" value="HTH_1"/>
    <property type="match status" value="1"/>
</dbReference>
<dbReference type="InterPro" id="IPR005119">
    <property type="entry name" value="LysR_subst-bd"/>
</dbReference>
<evidence type="ECO:0000256" key="1">
    <source>
        <dbReference type="ARBA" id="ARBA00009437"/>
    </source>
</evidence>
<reference evidence="6 7" key="1">
    <citation type="submission" date="2019-04" db="EMBL/GenBank/DDBJ databases">
        <title>Phreatobacter aquaticus sp. nov.</title>
        <authorList>
            <person name="Choi A."/>
        </authorList>
    </citation>
    <scope>NUCLEOTIDE SEQUENCE [LARGE SCALE GENOMIC DNA]</scope>
    <source>
        <strain evidence="6 7">KCTC 52518</strain>
    </source>
</reference>
<keyword evidence="7" id="KW-1185">Reference proteome</keyword>
<dbReference type="Gene3D" id="3.40.190.290">
    <property type="match status" value="1"/>
</dbReference>
<dbReference type="RefSeq" id="WP_136960948.1">
    <property type="nucleotide sequence ID" value="NZ_CP039690.1"/>
</dbReference>
<evidence type="ECO:0000256" key="4">
    <source>
        <dbReference type="ARBA" id="ARBA00023163"/>
    </source>
</evidence>
<dbReference type="SUPFAM" id="SSF53850">
    <property type="entry name" value="Periplasmic binding protein-like II"/>
    <property type="match status" value="1"/>
</dbReference>